<dbReference type="EMBL" id="JBIASD010000032">
    <property type="protein sequence ID" value="MFF3670561.1"/>
    <property type="molecule type" value="Genomic_DNA"/>
</dbReference>
<reference evidence="2 3" key="1">
    <citation type="submission" date="2024-10" db="EMBL/GenBank/DDBJ databases">
        <title>The Natural Products Discovery Center: Release of the First 8490 Sequenced Strains for Exploring Actinobacteria Biosynthetic Diversity.</title>
        <authorList>
            <person name="Kalkreuter E."/>
            <person name="Kautsar S.A."/>
            <person name="Yang D."/>
            <person name="Bader C.D."/>
            <person name="Teijaro C.N."/>
            <person name="Fluegel L."/>
            <person name="Davis C.M."/>
            <person name="Simpson J.R."/>
            <person name="Lauterbach L."/>
            <person name="Steele A.D."/>
            <person name="Gui C."/>
            <person name="Meng S."/>
            <person name="Li G."/>
            <person name="Viehrig K."/>
            <person name="Ye F."/>
            <person name="Su P."/>
            <person name="Kiefer A.F."/>
            <person name="Nichols A."/>
            <person name="Cepeda A.J."/>
            <person name="Yan W."/>
            <person name="Fan B."/>
            <person name="Jiang Y."/>
            <person name="Adhikari A."/>
            <person name="Zheng C.-J."/>
            <person name="Schuster L."/>
            <person name="Cowan T.M."/>
            <person name="Smanski M.J."/>
            <person name="Chevrette M.G."/>
            <person name="De Carvalho L.P.S."/>
            <person name="Shen B."/>
        </authorList>
    </citation>
    <scope>NUCLEOTIDE SEQUENCE [LARGE SCALE GENOMIC DNA]</scope>
    <source>
        <strain evidence="2 3">NPDC002173</strain>
    </source>
</reference>
<accession>A0ABW6SZW7</accession>
<evidence type="ECO:0000313" key="3">
    <source>
        <dbReference type="Proteomes" id="UP001602013"/>
    </source>
</evidence>
<dbReference type="PANTHER" id="PTHR43591">
    <property type="entry name" value="METHYLTRANSFERASE"/>
    <property type="match status" value="1"/>
</dbReference>
<dbReference type="GO" id="GO:0008168">
    <property type="term" value="F:methyltransferase activity"/>
    <property type="evidence" value="ECO:0007669"/>
    <property type="project" value="UniProtKB-KW"/>
</dbReference>
<keyword evidence="3" id="KW-1185">Reference proteome</keyword>
<evidence type="ECO:0000259" key="1">
    <source>
        <dbReference type="Pfam" id="PF08242"/>
    </source>
</evidence>
<feature type="domain" description="Methyltransferase type 12" evidence="1">
    <location>
        <begin position="52"/>
        <end position="148"/>
    </location>
</feature>
<comment type="caution">
    <text evidence="2">The sequence shown here is derived from an EMBL/GenBank/DDBJ whole genome shotgun (WGS) entry which is preliminary data.</text>
</comment>
<dbReference type="Gene3D" id="3.40.50.150">
    <property type="entry name" value="Vaccinia Virus protein VP39"/>
    <property type="match status" value="1"/>
</dbReference>
<dbReference type="Pfam" id="PF08242">
    <property type="entry name" value="Methyltransf_12"/>
    <property type="match status" value="1"/>
</dbReference>
<protein>
    <submittedName>
        <fullName evidence="2">Class I SAM-dependent methyltransferase</fullName>
    </submittedName>
</protein>
<organism evidence="2 3">
    <name type="scientific">Microtetraspora malaysiensis</name>
    <dbReference type="NCBI Taxonomy" id="161358"/>
    <lineage>
        <taxon>Bacteria</taxon>
        <taxon>Bacillati</taxon>
        <taxon>Actinomycetota</taxon>
        <taxon>Actinomycetes</taxon>
        <taxon>Streptosporangiales</taxon>
        <taxon>Streptosporangiaceae</taxon>
        <taxon>Microtetraspora</taxon>
    </lineage>
</organism>
<keyword evidence="2" id="KW-0808">Transferase</keyword>
<dbReference type="CDD" id="cd02440">
    <property type="entry name" value="AdoMet_MTases"/>
    <property type="match status" value="1"/>
</dbReference>
<dbReference type="GO" id="GO:0032259">
    <property type="term" value="P:methylation"/>
    <property type="evidence" value="ECO:0007669"/>
    <property type="project" value="UniProtKB-KW"/>
</dbReference>
<evidence type="ECO:0000313" key="2">
    <source>
        <dbReference type="EMBL" id="MFF3670561.1"/>
    </source>
</evidence>
<gene>
    <name evidence="2" type="ORF">ACFYXI_33735</name>
</gene>
<dbReference type="InterPro" id="IPR013217">
    <property type="entry name" value="Methyltransf_12"/>
</dbReference>
<dbReference type="SUPFAM" id="SSF53335">
    <property type="entry name" value="S-adenosyl-L-methionine-dependent methyltransferases"/>
    <property type="match status" value="1"/>
</dbReference>
<proteinExistence type="predicted"/>
<dbReference type="RefSeq" id="WP_387416780.1">
    <property type="nucleotide sequence ID" value="NZ_JBIASD010000032.1"/>
</dbReference>
<name>A0ABW6SZW7_9ACTN</name>
<sequence>MKQHAHHHHAHHNESGLADMLDLDAQVFSSYLDEVTDWVRRHAPEAPRKVADVGAGTGAGGLALARAFTAAEIVAIDRSPVMLDRLRAAAYEQGVGDRLSAVRADLDAGWPPIGALDVAWAASSLHHVADPDRVLRDIRAALNPGGLLAVIEMDALPRFLPDDIGLGRPGLEARCHEAAARAGWNAHPDWRPHLEAAGFAVVAQHSFTAEAGPASPSARRYGHAVLNRFRSALGDVLAADDLDTLDRLLADDHPASLRNRRDLTVRAVRTAWAARRP</sequence>
<dbReference type="Proteomes" id="UP001602013">
    <property type="component" value="Unassembled WGS sequence"/>
</dbReference>
<keyword evidence="2" id="KW-0489">Methyltransferase</keyword>
<dbReference type="InterPro" id="IPR029063">
    <property type="entry name" value="SAM-dependent_MTases_sf"/>
</dbReference>